<dbReference type="EMBL" id="JAUYVI010000003">
    <property type="protein sequence ID" value="MDQ7247670.1"/>
    <property type="molecule type" value="Genomic_DNA"/>
</dbReference>
<gene>
    <name evidence="1" type="ORF">Q8A70_08320</name>
</gene>
<dbReference type="Proteomes" id="UP001230156">
    <property type="component" value="Unassembled WGS sequence"/>
</dbReference>
<evidence type="ECO:0000313" key="2">
    <source>
        <dbReference type="Proteomes" id="UP001230156"/>
    </source>
</evidence>
<protein>
    <submittedName>
        <fullName evidence="1">Uncharacterized protein</fullName>
    </submittedName>
</protein>
<reference evidence="2" key="1">
    <citation type="submission" date="2023-08" db="EMBL/GenBank/DDBJ databases">
        <title>Rhodospirillaceae gen. nov., a novel taxon isolated from the Yangtze River Yuezi River estuary sludge.</title>
        <authorList>
            <person name="Ruan L."/>
        </authorList>
    </citation>
    <scope>NUCLEOTIDE SEQUENCE [LARGE SCALE GENOMIC DNA]</scope>
    <source>
        <strain evidence="2">R-7</strain>
    </source>
</reference>
<evidence type="ECO:0000313" key="1">
    <source>
        <dbReference type="EMBL" id="MDQ7247670.1"/>
    </source>
</evidence>
<proteinExistence type="predicted"/>
<dbReference type="RefSeq" id="WP_379955104.1">
    <property type="nucleotide sequence ID" value="NZ_JAUYVI010000003.1"/>
</dbReference>
<organism evidence="1 2">
    <name type="scientific">Dongia sedimenti</name>
    <dbReference type="NCBI Taxonomy" id="3064282"/>
    <lineage>
        <taxon>Bacteria</taxon>
        <taxon>Pseudomonadati</taxon>
        <taxon>Pseudomonadota</taxon>
        <taxon>Alphaproteobacteria</taxon>
        <taxon>Rhodospirillales</taxon>
        <taxon>Dongiaceae</taxon>
        <taxon>Dongia</taxon>
    </lineage>
</organism>
<name>A0ABU0YIX6_9PROT</name>
<accession>A0ABU0YIX6</accession>
<keyword evidence="2" id="KW-1185">Reference proteome</keyword>
<comment type="caution">
    <text evidence="1">The sequence shown here is derived from an EMBL/GenBank/DDBJ whole genome shotgun (WGS) entry which is preliminary data.</text>
</comment>
<sequence>MDGKHEVPALTGDTDLEFEGQDQELDLTVKLALSDLLPDANGEIVVMNEGDDPQVSIETDLKVLDAGVSPAHTTAGGIEVGGMQFWVFEDGTRLYYSPGLSISVDPDAL</sequence>